<dbReference type="GO" id="GO:0008237">
    <property type="term" value="F:metallopeptidase activity"/>
    <property type="evidence" value="ECO:0007669"/>
    <property type="project" value="UniProtKB-KW"/>
</dbReference>
<evidence type="ECO:0000313" key="2">
    <source>
        <dbReference type="Proteomes" id="UP001279410"/>
    </source>
</evidence>
<keyword evidence="1" id="KW-0378">Hydrolase</keyword>
<protein>
    <submittedName>
        <fullName evidence="1">A disintegrin and metalloproteinase with thrombospondin motifs 16</fullName>
    </submittedName>
</protein>
<gene>
    <name evidence="1" type="ORF">AKAME5_000887000</name>
</gene>
<organism evidence="1 2">
    <name type="scientific">Lates japonicus</name>
    <name type="common">Japanese lates</name>
    <dbReference type="NCBI Taxonomy" id="270547"/>
    <lineage>
        <taxon>Eukaryota</taxon>
        <taxon>Metazoa</taxon>
        <taxon>Chordata</taxon>
        <taxon>Craniata</taxon>
        <taxon>Vertebrata</taxon>
        <taxon>Euteleostomi</taxon>
        <taxon>Actinopterygii</taxon>
        <taxon>Neopterygii</taxon>
        <taxon>Teleostei</taxon>
        <taxon>Neoteleostei</taxon>
        <taxon>Acanthomorphata</taxon>
        <taxon>Carangaria</taxon>
        <taxon>Carangaria incertae sedis</taxon>
        <taxon>Centropomidae</taxon>
        <taxon>Lates</taxon>
    </lineage>
</organism>
<keyword evidence="1" id="KW-0482">Metalloprotease</keyword>
<reference evidence="1" key="1">
    <citation type="submission" date="2022-08" db="EMBL/GenBank/DDBJ databases">
        <title>Genome sequencing of akame (Lates japonicus).</title>
        <authorList>
            <person name="Hashiguchi Y."/>
            <person name="Takahashi H."/>
        </authorList>
    </citation>
    <scope>NUCLEOTIDE SEQUENCE</scope>
    <source>
        <strain evidence="1">Kochi</strain>
    </source>
</reference>
<comment type="caution">
    <text evidence="1">The sequence shown here is derived from an EMBL/GenBank/DDBJ whole genome shotgun (WGS) entry which is preliminary data.</text>
</comment>
<dbReference type="Proteomes" id="UP001279410">
    <property type="component" value="Unassembled WGS sequence"/>
</dbReference>
<evidence type="ECO:0000313" key="1">
    <source>
        <dbReference type="EMBL" id="GLD56541.1"/>
    </source>
</evidence>
<proteinExistence type="predicted"/>
<accession>A0AAD3MN48</accession>
<dbReference type="AlphaFoldDB" id="A0AAD3MN48"/>
<keyword evidence="1" id="KW-0645">Protease</keyword>
<dbReference type="EMBL" id="BRZM01000025">
    <property type="protein sequence ID" value="GLD56541.1"/>
    <property type="molecule type" value="Genomic_DNA"/>
</dbReference>
<keyword evidence="2" id="KW-1185">Reference proteome</keyword>
<name>A0AAD3MN48_LATJO</name>
<sequence length="286" mass="33116">MFARNYRMYSYMVSEERDAVRRLPLNAPPLTSFNTTRTVSRSFRASRRCSCRHQQPEDNVCDCLGVTRIYCITPVAHALQINEPAGFSPADRWRVTRKAGQRAISSSSLSFFVRLAALHRQHSRISARPPSRSHRLFFIFNTNRQLRKLLMKNMAQSQARDFTKRCADEETIASNRVTRFAQVHSDQNNRSTVYQYRRKSSIVGAAVVSGSIAYDLSSDMPKPPEEDAFILPDESSLSQEQRAVLMKNQAKQNLNVQRHWWWWTQKMMDNHGHENITTYVLTVLNN</sequence>